<evidence type="ECO:0000313" key="3">
    <source>
        <dbReference type="Proteomes" id="UP000886595"/>
    </source>
</evidence>
<dbReference type="Proteomes" id="UP000886595">
    <property type="component" value="Unassembled WGS sequence"/>
</dbReference>
<feature type="region of interest" description="Disordered" evidence="1">
    <location>
        <begin position="55"/>
        <end position="78"/>
    </location>
</feature>
<name>A0A8X7PLR5_BRACI</name>
<dbReference type="AlphaFoldDB" id="A0A8X7PLR5"/>
<evidence type="ECO:0000256" key="1">
    <source>
        <dbReference type="SAM" id="MobiDB-lite"/>
    </source>
</evidence>
<sequence>MEEEEPRWLSETTGTMVRLRMNSVRQSCSTQSMIIQAQSKSSSVGVGSWHRVLSPHNERELERASAATSRTRSHPPTNINFEAWSGAAWWSGRKRPLWRRHDTIPKY</sequence>
<comment type="caution">
    <text evidence="2">The sequence shown here is derived from an EMBL/GenBank/DDBJ whole genome shotgun (WGS) entry which is preliminary data.</text>
</comment>
<proteinExistence type="predicted"/>
<dbReference type="EMBL" id="JAAMPC010000016">
    <property type="protein sequence ID" value="KAG2252938.1"/>
    <property type="molecule type" value="Genomic_DNA"/>
</dbReference>
<reference evidence="2 3" key="1">
    <citation type="submission" date="2020-02" db="EMBL/GenBank/DDBJ databases">
        <authorList>
            <person name="Ma Q."/>
            <person name="Huang Y."/>
            <person name="Song X."/>
            <person name="Pei D."/>
        </authorList>
    </citation>
    <scope>NUCLEOTIDE SEQUENCE [LARGE SCALE GENOMIC DNA]</scope>
    <source>
        <strain evidence="2">Sxm20200214</strain>
        <tissue evidence="2">Leaf</tissue>
    </source>
</reference>
<accession>A0A8X7PLR5</accession>
<organism evidence="2 3">
    <name type="scientific">Brassica carinata</name>
    <name type="common">Ethiopian mustard</name>
    <name type="synonym">Abyssinian cabbage</name>
    <dbReference type="NCBI Taxonomy" id="52824"/>
    <lineage>
        <taxon>Eukaryota</taxon>
        <taxon>Viridiplantae</taxon>
        <taxon>Streptophyta</taxon>
        <taxon>Embryophyta</taxon>
        <taxon>Tracheophyta</taxon>
        <taxon>Spermatophyta</taxon>
        <taxon>Magnoliopsida</taxon>
        <taxon>eudicotyledons</taxon>
        <taxon>Gunneridae</taxon>
        <taxon>Pentapetalae</taxon>
        <taxon>rosids</taxon>
        <taxon>malvids</taxon>
        <taxon>Brassicales</taxon>
        <taxon>Brassicaceae</taxon>
        <taxon>Brassiceae</taxon>
        <taxon>Brassica</taxon>
    </lineage>
</organism>
<feature type="compositionally biased region" description="Polar residues" evidence="1">
    <location>
        <begin position="66"/>
        <end position="78"/>
    </location>
</feature>
<protein>
    <submittedName>
        <fullName evidence="2">Uncharacterized protein</fullName>
    </submittedName>
</protein>
<gene>
    <name evidence="2" type="ORF">Bca52824_083074</name>
</gene>
<evidence type="ECO:0000313" key="2">
    <source>
        <dbReference type="EMBL" id="KAG2252938.1"/>
    </source>
</evidence>
<keyword evidence="3" id="KW-1185">Reference proteome</keyword>